<sequence>MTKYRILICLFLLIGLGSSAWTPRATSTLVKNQTELKAAIAKAKPGDTLVMANGQWENVSILFEGYGKPEAPIVLLAQEKGKVILSGQSEIRIAGEHLEVNGLHFKNGMAPSNTVISFRKDSKTVANNCRVTNCVIQDYSNVGADEKWVNIYGKYNRFDHNMLEGKKSEGTTLVVWLSDSASLENKHRIDHNYFGHRPALGKNGGETIRIGTSDHSMHRSQTVVEQNYFYRCDGEAEIISIKSAENVIQQNVFYESQGSVVLRHGNNNIVRDNVFIGNRVKGTGGIRVINQGHQVYGNFLQELNGSENKSSLVVMNGIINSPLNGYHQVRDVTIKDNTFVFCSPWQLGVGSRAKQTQQPERTLIADNTYYNPIGKVVYEMENPLPGITFRENKYTIGVPTPVEGFTRNKQTFVKGKNGIWKVKGAPDRELPVSLDAVGPEWLRPAL</sequence>
<evidence type="ECO:0000313" key="3">
    <source>
        <dbReference type="Proteomes" id="UP000625551"/>
    </source>
</evidence>
<dbReference type="CDD" id="cd14251">
    <property type="entry name" value="PL-6"/>
    <property type="match status" value="1"/>
</dbReference>
<dbReference type="InterPro" id="IPR039513">
    <property type="entry name" value="PL-6"/>
</dbReference>
<dbReference type="Gene3D" id="2.160.20.10">
    <property type="entry name" value="Single-stranded right-handed beta-helix, Pectin lyase-like"/>
    <property type="match status" value="1"/>
</dbReference>
<evidence type="ECO:0008006" key="4">
    <source>
        <dbReference type="Google" id="ProtNLM"/>
    </source>
</evidence>
<keyword evidence="1" id="KW-0732">Signal</keyword>
<organism evidence="2 3">
    <name type="scientific">Pontibacter aquaedesilientis</name>
    <dbReference type="NCBI Taxonomy" id="2766980"/>
    <lineage>
        <taxon>Bacteria</taxon>
        <taxon>Pseudomonadati</taxon>
        <taxon>Bacteroidota</taxon>
        <taxon>Cytophagia</taxon>
        <taxon>Cytophagales</taxon>
        <taxon>Hymenobacteraceae</taxon>
        <taxon>Pontibacter</taxon>
    </lineage>
</organism>
<proteinExistence type="predicted"/>
<dbReference type="Pfam" id="PF14592">
    <property type="entry name" value="Chondroitinas_B"/>
    <property type="match status" value="1"/>
</dbReference>
<keyword evidence="3" id="KW-1185">Reference proteome</keyword>
<gene>
    <name evidence="2" type="ORF">H9Q13_01350</name>
</gene>
<comment type="caution">
    <text evidence="2">The sequence shown here is derived from an EMBL/GenBank/DDBJ whole genome shotgun (WGS) entry which is preliminary data.</text>
</comment>
<evidence type="ECO:0000313" key="2">
    <source>
        <dbReference type="EMBL" id="MBD1395797.1"/>
    </source>
</evidence>
<dbReference type="Proteomes" id="UP000625551">
    <property type="component" value="Unassembled WGS sequence"/>
</dbReference>
<dbReference type="InterPro" id="IPR011050">
    <property type="entry name" value="Pectin_lyase_fold/virulence"/>
</dbReference>
<dbReference type="RefSeq" id="WP_191181959.1">
    <property type="nucleotide sequence ID" value="NZ_JACXAJ010000001.1"/>
</dbReference>
<protein>
    <recommendedName>
        <fullName evidence="4">Poly(Beta-D-mannuronate) lyase</fullName>
    </recommendedName>
</protein>
<reference evidence="2 3" key="1">
    <citation type="submission" date="2020-09" db="EMBL/GenBank/DDBJ databases">
        <title>Genome sequencing and assembly of Pontibacter sp.</title>
        <authorList>
            <person name="Chhetri G."/>
        </authorList>
    </citation>
    <scope>NUCLEOTIDE SEQUENCE [LARGE SCALE GENOMIC DNA]</scope>
    <source>
        <strain evidence="2 3">JH31</strain>
    </source>
</reference>
<dbReference type="InterPro" id="IPR012334">
    <property type="entry name" value="Pectin_lyas_fold"/>
</dbReference>
<dbReference type="EMBL" id="JACXAJ010000001">
    <property type="protein sequence ID" value="MBD1395797.1"/>
    <property type="molecule type" value="Genomic_DNA"/>
</dbReference>
<dbReference type="SUPFAM" id="SSF51126">
    <property type="entry name" value="Pectin lyase-like"/>
    <property type="match status" value="1"/>
</dbReference>
<feature type="signal peptide" evidence="1">
    <location>
        <begin position="1"/>
        <end position="20"/>
    </location>
</feature>
<accession>A0ABR7XBX6</accession>
<feature type="chain" id="PRO_5045126426" description="Poly(Beta-D-mannuronate) lyase" evidence="1">
    <location>
        <begin position="21"/>
        <end position="446"/>
    </location>
</feature>
<evidence type="ECO:0000256" key="1">
    <source>
        <dbReference type="SAM" id="SignalP"/>
    </source>
</evidence>
<name>A0ABR7XBX6_9BACT</name>